<comment type="caution">
    <text evidence="2">The sequence shown here is derived from an EMBL/GenBank/DDBJ whole genome shotgun (WGS) entry which is preliminary data.</text>
</comment>
<accession>A0A8J6T324</accession>
<feature type="transmembrane region" description="Helical" evidence="1">
    <location>
        <begin position="12"/>
        <end position="30"/>
    </location>
</feature>
<keyword evidence="1" id="KW-0472">Membrane</keyword>
<evidence type="ECO:0008006" key="4">
    <source>
        <dbReference type="Google" id="ProtNLM"/>
    </source>
</evidence>
<keyword evidence="1" id="KW-0812">Transmembrane</keyword>
<name>A0A8J6T324_9DELT</name>
<evidence type="ECO:0000313" key="3">
    <source>
        <dbReference type="Proteomes" id="UP000650524"/>
    </source>
</evidence>
<dbReference type="AlphaFoldDB" id="A0A8J6T324"/>
<evidence type="ECO:0000313" key="2">
    <source>
        <dbReference type="EMBL" id="MBC8175777.1"/>
    </source>
</evidence>
<dbReference type="EMBL" id="JACNJD010000010">
    <property type="protein sequence ID" value="MBC8175777.1"/>
    <property type="molecule type" value="Genomic_DNA"/>
</dbReference>
<proteinExistence type="predicted"/>
<gene>
    <name evidence="2" type="ORF">H8E19_00120</name>
</gene>
<protein>
    <recommendedName>
        <fullName evidence="4">SxtJ</fullName>
    </recommendedName>
</protein>
<feature type="transmembrane region" description="Helical" evidence="1">
    <location>
        <begin position="66"/>
        <end position="86"/>
    </location>
</feature>
<reference evidence="2 3" key="1">
    <citation type="submission" date="2020-08" db="EMBL/GenBank/DDBJ databases">
        <title>Bridging the membrane lipid divide: bacteria of the FCB group superphylum have the potential to synthesize archaeal ether lipids.</title>
        <authorList>
            <person name="Villanueva L."/>
            <person name="Von Meijenfeldt F.A.B."/>
            <person name="Westbye A.B."/>
            <person name="Yadav S."/>
            <person name="Hopmans E.C."/>
            <person name="Dutilh B.E."/>
            <person name="Sinninghe Damste J.S."/>
        </authorList>
    </citation>
    <scope>NUCLEOTIDE SEQUENCE [LARGE SCALE GENOMIC DNA]</scope>
    <source>
        <strain evidence="2">NIOZ-UU27</strain>
    </source>
</reference>
<organism evidence="2 3">
    <name type="scientific">Candidatus Desulfacyla euxinica</name>
    <dbReference type="NCBI Taxonomy" id="2841693"/>
    <lineage>
        <taxon>Bacteria</taxon>
        <taxon>Deltaproteobacteria</taxon>
        <taxon>Candidatus Desulfacyla</taxon>
    </lineage>
</organism>
<evidence type="ECO:0000256" key="1">
    <source>
        <dbReference type="SAM" id="Phobius"/>
    </source>
</evidence>
<keyword evidence="1" id="KW-1133">Transmembrane helix</keyword>
<feature type="transmembrane region" description="Helical" evidence="1">
    <location>
        <begin position="36"/>
        <end position="54"/>
    </location>
</feature>
<dbReference type="Proteomes" id="UP000650524">
    <property type="component" value="Unassembled WGS sequence"/>
</dbReference>
<sequence>MNSTDIREIRKFGMIALIFFGILCTLGFWFKRPIPTYLFGFLSLMGLGFILSPLRLSPLYSGWMKIAHFVGKIITTLMLTLAYYLVITPSALIKRVFGGRPLPLKPDKEVSSYWVARTEPVQPKERFLKRY</sequence>